<name>A0A3E4LGJ4_9FIRM</name>
<dbReference type="InterPro" id="IPR022385">
    <property type="entry name" value="Rhs_assc_core"/>
</dbReference>
<dbReference type="InterPro" id="IPR050708">
    <property type="entry name" value="T6SS_VgrG/RHS"/>
</dbReference>
<dbReference type="AlphaFoldDB" id="A0A3E4LGJ4"/>
<comment type="caution">
    <text evidence="1">The sequence shown here is derived from an EMBL/GenBank/DDBJ whole genome shotgun (WGS) entry which is preliminary data.</text>
</comment>
<organism evidence="1 2">
    <name type="scientific">[Ruminococcus] lactaris</name>
    <dbReference type="NCBI Taxonomy" id="46228"/>
    <lineage>
        <taxon>Bacteria</taxon>
        <taxon>Bacillati</taxon>
        <taxon>Bacillota</taxon>
        <taxon>Clostridia</taxon>
        <taxon>Lachnospirales</taxon>
        <taxon>Lachnospiraceae</taxon>
        <taxon>Mediterraneibacter</taxon>
    </lineage>
</organism>
<dbReference type="Gene3D" id="2.180.10.10">
    <property type="entry name" value="RHS repeat-associated core"/>
    <property type="match status" value="1"/>
</dbReference>
<dbReference type="PANTHER" id="PTHR32305:SF15">
    <property type="entry name" value="PROTEIN RHSA-RELATED"/>
    <property type="match status" value="1"/>
</dbReference>
<evidence type="ECO:0000313" key="1">
    <source>
        <dbReference type="EMBL" id="RGK35627.1"/>
    </source>
</evidence>
<gene>
    <name evidence="1" type="ORF">DXD17_14635</name>
</gene>
<dbReference type="PANTHER" id="PTHR32305">
    <property type="match status" value="1"/>
</dbReference>
<protein>
    <submittedName>
        <fullName evidence="1">RHS repeat-associated core domain-containing protein</fullName>
    </submittedName>
</protein>
<dbReference type="NCBIfam" id="TIGR03696">
    <property type="entry name" value="Rhs_assc_core"/>
    <property type="match status" value="1"/>
</dbReference>
<dbReference type="EMBL" id="QSQN01000080">
    <property type="protein sequence ID" value="RGK35627.1"/>
    <property type="molecule type" value="Genomic_DNA"/>
</dbReference>
<sequence>MCLRAEEEGIVVNPDGITNSYDAFGNVSVSGNTEIQNPYTYNAEYIDASTGNQYLRARYYDLEEGIFLTQDSYLGSLLEPLSQNLYTYAENNPVNYSDPSGHGILSKIKSAA</sequence>
<feature type="non-terminal residue" evidence="1">
    <location>
        <position position="112"/>
    </location>
</feature>
<reference evidence="1 2" key="1">
    <citation type="submission" date="2018-08" db="EMBL/GenBank/DDBJ databases">
        <title>A genome reference for cultivated species of the human gut microbiota.</title>
        <authorList>
            <person name="Zou Y."/>
            <person name="Xue W."/>
            <person name="Luo G."/>
        </authorList>
    </citation>
    <scope>NUCLEOTIDE SEQUENCE [LARGE SCALE GENOMIC DNA]</scope>
    <source>
        <strain evidence="1 2">TF11-7</strain>
    </source>
</reference>
<proteinExistence type="predicted"/>
<evidence type="ECO:0000313" key="2">
    <source>
        <dbReference type="Proteomes" id="UP000260793"/>
    </source>
</evidence>
<dbReference type="Proteomes" id="UP000260793">
    <property type="component" value="Unassembled WGS sequence"/>
</dbReference>
<accession>A0A3E4LGJ4</accession>